<dbReference type="SMART" id="SM00347">
    <property type="entry name" value="HTH_MARR"/>
    <property type="match status" value="1"/>
</dbReference>
<gene>
    <name evidence="5" type="ORF">KCG46_06655</name>
</gene>
<organism evidence="5 6">
    <name type="scientific">Erythrobacter crassostreae</name>
    <dbReference type="NCBI Taxonomy" id="2828328"/>
    <lineage>
        <taxon>Bacteria</taxon>
        <taxon>Pseudomonadati</taxon>
        <taxon>Pseudomonadota</taxon>
        <taxon>Alphaproteobacteria</taxon>
        <taxon>Sphingomonadales</taxon>
        <taxon>Erythrobacteraceae</taxon>
        <taxon>Erythrobacter/Porphyrobacter group</taxon>
        <taxon>Erythrobacter</taxon>
    </lineage>
</organism>
<sequence length="164" mass="18620">MSKTANDNSEHSQADWRLAEFLPYQLSITSNAVSDLMSERYRRRFGLKVPEWRVMAVLGDSDTDSATQQALTQATLMDKVAVNRACKVLEERGLIERVPNESDGRSHLLELTEEGRAIHREVMPLVIASESELFEGFTPQERQQFRELLGRMRQRAAAIGELSV</sequence>
<name>A0A9X1F3E2_9SPHN</name>
<dbReference type="GO" id="GO:0003700">
    <property type="term" value="F:DNA-binding transcription factor activity"/>
    <property type="evidence" value="ECO:0007669"/>
    <property type="project" value="InterPro"/>
</dbReference>
<keyword evidence="6" id="KW-1185">Reference proteome</keyword>
<dbReference type="InterPro" id="IPR000835">
    <property type="entry name" value="HTH_MarR-typ"/>
</dbReference>
<dbReference type="EMBL" id="JAGSPC010000001">
    <property type="protein sequence ID" value="MBV7259251.1"/>
    <property type="molecule type" value="Genomic_DNA"/>
</dbReference>
<evidence type="ECO:0000259" key="4">
    <source>
        <dbReference type="PROSITE" id="PS50995"/>
    </source>
</evidence>
<evidence type="ECO:0000256" key="3">
    <source>
        <dbReference type="ARBA" id="ARBA00023163"/>
    </source>
</evidence>
<dbReference type="AlphaFoldDB" id="A0A9X1F3E2"/>
<keyword evidence="2" id="KW-0238">DNA-binding</keyword>
<feature type="domain" description="HTH marR-type" evidence="4">
    <location>
        <begin position="19"/>
        <end position="154"/>
    </location>
</feature>
<dbReference type="InterPro" id="IPR039422">
    <property type="entry name" value="MarR/SlyA-like"/>
</dbReference>
<dbReference type="PANTHER" id="PTHR33164">
    <property type="entry name" value="TRANSCRIPTIONAL REGULATOR, MARR FAMILY"/>
    <property type="match status" value="1"/>
</dbReference>
<dbReference type="GO" id="GO:0006950">
    <property type="term" value="P:response to stress"/>
    <property type="evidence" value="ECO:0007669"/>
    <property type="project" value="TreeGrafter"/>
</dbReference>
<proteinExistence type="predicted"/>
<comment type="caution">
    <text evidence="5">The sequence shown here is derived from an EMBL/GenBank/DDBJ whole genome shotgun (WGS) entry which is preliminary data.</text>
</comment>
<evidence type="ECO:0000256" key="2">
    <source>
        <dbReference type="ARBA" id="ARBA00023125"/>
    </source>
</evidence>
<evidence type="ECO:0000313" key="6">
    <source>
        <dbReference type="Proteomes" id="UP001138681"/>
    </source>
</evidence>
<dbReference type="PANTHER" id="PTHR33164:SF57">
    <property type="entry name" value="MARR-FAMILY TRANSCRIPTIONAL REGULATOR"/>
    <property type="match status" value="1"/>
</dbReference>
<accession>A0A9X1F3E2</accession>
<protein>
    <submittedName>
        <fullName evidence="5">Winged helix-turn-helix transcriptional regulator</fullName>
    </submittedName>
</protein>
<keyword evidence="3" id="KW-0804">Transcription</keyword>
<keyword evidence="1" id="KW-0805">Transcription regulation</keyword>
<dbReference type="Pfam" id="PF12802">
    <property type="entry name" value="MarR_2"/>
    <property type="match status" value="1"/>
</dbReference>
<dbReference type="PROSITE" id="PS50995">
    <property type="entry name" value="HTH_MARR_2"/>
    <property type="match status" value="1"/>
</dbReference>
<dbReference type="InterPro" id="IPR023187">
    <property type="entry name" value="Tscrpt_reg_MarR-type_CS"/>
</dbReference>
<evidence type="ECO:0000256" key="1">
    <source>
        <dbReference type="ARBA" id="ARBA00023015"/>
    </source>
</evidence>
<dbReference type="Proteomes" id="UP001138681">
    <property type="component" value="Unassembled WGS sequence"/>
</dbReference>
<dbReference type="RefSeq" id="WP_218404494.1">
    <property type="nucleotide sequence ID" value="NZ_JAGSPC010000001.1"/>
</dbReference>
<evidence type="ECO:0000313" key="5">
    <source>
        <dbReference type="EMBL" id="MBV7259251.1"/>
    </source>
</evidence>
<dbReference type="GO" id="GO:0003677">
    <property type="term" value="F:DNA binding"/>
    <property type="evidence" value="ECO:0007669"/>
    <property type="project" value="UniProtKB-KW"/>
</dbReference>
<dbReference type="PROSITE" id="PS01117">
    <property type="entry name" value="HTH_MARR_1"/>
    <property type="match status" value="1"/>
</dbReference>
<reference evidence="5" key="1">
    <citation type="submission" date="2021-04" db="EMBL/GenBank/DDBJ databases">
        <authorList>
            <person name="Pira H."/>
            <person name="Risdian C."/>
            <person name="Wink J."/>
        </authorList>
    </citation>
    <scope>NUCLEOTIDE SEQUENCE</scope>
    <source>
        <strain evidence="5">WH158</strain>
    </source>
</reference>